<dbReference type="AlphaFoldDB" id="A0A8K0SLG2"/>
<keyword evidence="3" id="KW-0808">Transferase</keyword>
<dbReference type="CDD" id="cd00180">
    <property type="entry name" value="PKc"/>
    <property type="match status" value="1"/>
</dbReference>
<evidence type="ECO:0000313" key="8">
    <source>
        <dbReference type="EMBL" id="KAH7311624.1"/>
    </source>
</evidence>
<dbReference type="PROSITE" id="PS00108">
    <property type="entry name" value="PROTEIN_KINASE_ST"/>
    <property type="match status" value="1"/>
</dbReference>
<dbReference type="Pfam" id="PF00069">
    <property type="entry name" value="Pkinase"/>
    <property type="match status" value="1"/>
</dbReference>
<dbReference type="SMART" id="SM00220">
    <property type="entry name" value="S_TKc"/>
    <property type="match status" value="1"/>
</dbReference>
<evidence type="ECO:0000256" key="5">
    <source>
        <dbReference type="ARBA" id="ARBA00022777"/>
    </source>
</evidence>
<dbReference type="PANTHER" id="PTHR11584">
    <property type="entry name" value="SERINE/THREONINE PROTEIN KINASE"/>
    <property type="match status" value="1"/>
</dbReference>
<evidence type="ECO:0000256" key="3">
    <source>
        <dbReference type="ARBA" id="ARBA00022679"/>
    </source>
</evidence>
<protein>
    <submittedName>
        <fullName evidence="8">Kinase-like domain-containing protein</fullName>
    </submittedName>
</protein>
<evidence type="ECO:0000313" key="9">
    <source>
        <dbReference type="Proteomes" id="UP000813444"/>
    </source>
</evidence>
<accession>A0A8K0SLG2</accession>
<proteinExistence type="inferred from homology"/>
<dbReference type="InterPro" id="IPR011009">
    <property type="entry name" value="Kinase-like_dom_sf"/>
</dbReference>
<keyword evidence="9" id="KW-1185">Reference proteome</keyword>
<keyword evidence="5 8" id="KW-0418">Kinase</keyword>
<name>A0A8K0SLG2_9HYPO</name>
<keyword evidence="4" id="KW-0547">Nucleotide-binding</keyword>
<dbReference type="InterPro" id="IPR008271">
    <property type="entry name" value="Ser/Thr_kinase_AS"/>
</dbReference>
<dbReference type="PROSITE" id="PS50011">
    <property type="entry name" value="PROTEIN_KINASE_DOM"/>
    <property type="match status" value="1"/>
</dbReference>
<evidence type="ECO:0000256" key="6">
    <source>
        <dbReference type="ARBA" id="ARBA00022840"/>
    </source>
</evidence>
<gene>
    <name evidence="8" type="ORF">B0I35DRAFT_67726</name>
</gene>
<comment type="similarity">
    <text evidence="1">Belongs to the protein kinase superfamily. STE Ser/Thr protein kinase family. MAP kinase kinase kinase subfamily.</text>
</comment>
<dbReference type="PANTHER" id="PTHR11584:SF369">
    <property type="entry name" value="MITOGEN-ACTIVATED PROTEIN KINASE KINASE KINASE 19-RELATED"/>
    <property type="match status" value="1"/>
</dbReference>
<sequence length="514" mass="57765">MAQSYGSFSNLPATRLTQAQISERFRELVAQLPDLEKHTQAQRVAVLWKEIGCQEDVLKHINLGMHDIWLPVNERLTRGMLSPSAFLRLKTVQPFFLSDSFTIKEPSGEHANLCRAAIDWKQVPRGVEAMRTLGKGGAGVVLEVKCERSQQVYALKRIARKTDPRDAREQMKYVSGELAVLRRISHCHCIRFVGSYTEPNHIGILMHPVADCNLKQFLEEFQASPRDESLLAGFFGCLATALMHLHFRWRIRHKDIKPQNILVDRARGNVLLTDFGMALDWSETGNTTTNEEKLRSPIYCAPEVARNKKRNSMSDIWSLGCVFLEMAAVLMGRPLGFVQETMESCGSRLYHDCEMGIQIVIHELLVKETRWGIEPLRWVQKMLEEVQGDEDDFGSSTMKLSEGSAERLGAKVYDPLARVWGDVQLLQFPASRSNWIAAGTAAKFNLDSRNVGETKTAAFGSHQLESNRSVMVTWQTVGETNTQCAEFFVAQVETSVFQLLLGASSGSLSMAVTI</sequence>
<dbReference type="InterPro" id="IPR000719">
    <property type="entry name" value="Prot_kinase_dom"/>
</dbReference>
<evidence type="ECO:0000256" key="2">
    <source>
        <dbReference type="ARBA" id="ARBA00022527"/>
    </source>
</evidence>
<keyword evidence="6" id="KW-0067">ATP-binding</keyword>
<dbReference type="OrthoDB" id="248923at2759"/>
<dbReference type="SUPFAM" id="SSF56112">
    <property type="entry name" value="Protein kinase-like (PK-like)"/>
    <property type="match status" value="1"/>
</dbReference>
<dbReference type="Gene3D" id="1.10.510.10">
    <property type="entry name" value="Transferase(Phosphotransferase) domain 1"/>
    <property type="match status" value="1"/>
</dbReference>
<dbReference type="Proteomes" id="UP000813444">
    <property type="component" value="Unassembled WGS sequence"/>
</dbReference>
<feature type="domain" description="Protein kinase" evidence="7">
    <location>
        <begin position="127"/>
        <end position="383"/>
    </location>
</feature>
<dbReference type="GO" id="GO:0005524">
    <property type="term" value="F:ATP binding"/>
    <property type="evidence" value="ECO:0007669"/>
    <property type="project" value="UniProtKB-KW"/>
</dbReference>
<dbReference type="EMBL" id="JAGPNK010000011">
    <property type="protein sequence ID" value="KAH7311624.1"/>
    <property type="molecule type" value="Genomic_DNA"/>
</dbReference>
<organism evidence="8 9">
    <name type="scientific">Stachybotrys elegans</name>
    <dbReference type="NCBI Taxonomy" id="80388"/>
    <lineage>
        <taxon>Eukaryota</taxon>
        <taxon>Fungi</taxon>
        <taxon>Dikarya</taxon>
        <taxon>Ascomycota</taxon>
        <taxon>Pezizomycotina</taxon>
        <taxon>Sordariomycetes</taxon>
        <taxon>Hypocreomycetidae</taxon>
        <taxon>Hypocreales</taxon>
        <taxon>Stachybotryaceae</taxon>
        <taxon>Stachybotrys</taxon>
    </lineage>
</organism>
<dbReference type="GO" id="GO:0004674">
    <property type="term" value="F:protein serine/threonine kinase activity"/>
    <property type="evidence" value="ECO:0007669"/>
    <property type="project" value="UniProtKB-KW"/>
</dbReference>
<keyword evidence="2" id="KW-0723">Serine/threonine-protein kinase</keyword>
<comment type="caution">
    <text evidence="8">The sequence shown here is derived from an EMBL/GenBank/DDBJ whole genome shotgun (WGS) entry which is preliminary data.</text>
</comment>
<evidence type="ECO:0000259" key="7">
    <source>
        <dbReference type="PROSITE" id="PS50011"/>
    </source>
</evidence>
<reference evidence="8" key="1">
    <citation type="journal article" date="2021" name="Nat. Commun.">
        <title>Genetic determinants of endophytism in the Arabidopsis root mycobiome.</title>
        <authorList>
            <person name="Mesny F."/>
            <person name="Miyauchi S."/>
            <person name="Thiergart T."/>
            <person name="Pickel B."/>
            <person name="Atanasova L."/>
            <person name="Karlsson M."/>
            <person name="Huettel B."/>
            <person name="Barry K.W."/>
            <person name="Haridas S."/>
            <person name="Chen C."/>
            <person name="Bauer D."/>
            <person name="Andreopoulos W."/>
            <person name="Pangilinan J."/>
            <person name="LaButti K."/>
            <person name="Riley R."/>
            <person name="Lipzen A."/>
            <person name="Clum A."/>
            <person name="Drula E."/>
            <person name="Henrissat B."/>
            <person name="Kohler A."/>
            <person name="Grigoriev I.V."/>
            <person name="Martin F.M."/>
            <person name="Hacquard S."/>
        </authorList>
    </citation>
    <scope>NUCLEOTIDE SEQUENCE</scope>
    <source>
        <strain evidence="8">MPI-CAGE-CH-0235</strain>
    </source>
</reference>
<evidence type="ECO:0000256" key="1">
    <source>
        <dbReference type="ARBA" id="ARBA00006529"/>
    </source>
</evidence>
<evidence type="ECO:0000256" key="4">
    <source>
        <dbReference type="ARBA" id="ARBA00022741"/>
    </source>
</evidence>